<organism evidence="1 2">
    <name type="scientific">Snodgrassella alvi</name>
    <dbReference type="NCBI Taxonomy" id="1196083"/>
    <lineage>
        <taxon>Bacteria</taxon>
        <taxon>Pseudomonadati</taxon>
        <taxon>Pseudomonadota</taxon>
        <taxon>Betaproteobacteria</taxon>
        <taxon>Neisseriales</taxon>
        <taxon>Neisseriaceae</taxon>
        <taxon>Snodgrassella</taxon>
    </lineage>
</organism>
<accession>A0A2N9XXH9</accession>
<proteinExistence type="predicted"/>
<reference evidence="1 2" key="1">
    <citation type="journal article" date="2017" name="MBio">
        <title>Type VI secretion-mediated competition in the bee gut microbiome.</title>
        <authorList>
            <person name="Steele M.I."/>
            <person name="Kwong W.K."/>
            <person name="Powell J.E."/>
            <person name="Whiteley M."/>
            <person name="Moran N.A."/>
        </authorList>
    </citation>
    <scope>NUCLEOTIDE SEQUENCE [LARGE SCALE GENOMIC DNA]</scope>
    <source>
        <strain evidence="1 2">Nev3CBA3</strain>
    </source>
</reference>
<comment type="caution">
    <text evidence="1">The sequence shown here is derived from an EMBL/GenBank/DDBJ whole genome shotgun (WGS) entry which is preliminary data.</text>
</comment>
<dbReference type="RefSeq" id="WP_100137606.1">
    <property type="nucleotide sequence ID" value="NZ_MEIS01000110.1"/>
</dbReference>
<dbReference type="OrthoDB" id="9882634at2"/>
<evidence type="ECO:0000313" key="1">
    <source>
        <dbReference type="EMBL" id="PIT54691.1"/>
    </source>
</evidence>
<dbReference type="EMBL" id="MEIS01000110">
    <property type="protein sequence ID" value="PIT54691.1"/>
    <property type="molecule type" value="Genomic_DNA"/>
</dbReference>
<dbReference type="AlphaFoldDB" id="A0A2N9XXH9"/>
<evidence type="ECO:0000313" key="2">
    <source>
        <dbReference type="Proteomes" id="UP000229434"/>
    </source>
</evidence>
<dbReference type="Proteomes" id="UP000229434">
    <property type="component" value="Unassembled WGS sequence"/>
</dbReference>
<protein>
    <submittedName>
        <fullName evidence="1">Uncharacterized protein</fullName>
    </submittedName>
</protein>
<gene>
    <name evidence="1" type="ORF">BHC49_07620</name>
</gene>
<sequence length="65" mass="7265">MEEHNLVTDVSNLINAIHAKKLVANTAETELGKRLENAIINYGYSQKKKTISSNEDVQINKYFGG</sequence>
<name>A0A2N9XXH9_9NEIS</name>